<protein>
    <submittedName>
        <fullName evidence="2">Uncharacterized protein</fullName>
    </submittedName>
</protein>
<accession>A0AAV4C5B3</accession>
<evidence type="ECO:0000313" key="2">
    <source>
        <dbReference type="EMBL" id="GFO26772.1"/>
    </source>
</evidence>
<evidence type="ECO:0000313" key="3">
    <source>
        <dbReference type="Proteomes" id="UP000735302"/>
    </source>
</evidence>
<feature type="compositionally biased region" description="Polar residues" evidence="1">
    <location>
        <begin position="272"/>
        <end position="282"/>
    </location>
</feature>
<dbReference type="AlphaFoldDB" id="A0AAV4C5B3"/>
<reference evidence="2 3" key="1">
    <citation type="journal article" date="2021" name="Elife">
        <title>Chloroplast acquisition without the gene transfer in kleptoplastic sea slugs, Plakobranchus ocellatus.</title>
        <authorList>
            <person name="Maeda T."/>
            <person name="Takahashi S."/>
            <person name="Yoshida T."/>
            <person name="Shimamura S."/>
            <person name="Takaki Y."/>
            <person name="Nagai Y."/>
            <person name="Toyoda A."/>
            <person name="Suzuki Y."/>
            <person name="Arimoto A."/>
            <person name="Ishii H."/>
            <person name="Satoh N."/>
            <person name="Nishiyama T."/>
            <person name="Hasebe M."/>
            <person name="Maruyama T."/>
            <person name="Minagawa J."/>
            <person name="Obokata J."/>
            <person name="Shigenobu S."/>
        </authorList>
    </citation>
    <scope>NUCLEOTIDE SEQUENCE [LARGE SCALE GENOMIC DNA]</scope>
</reference>
<feature type="region of interest" description="Disordered" evidence="1">
    <location>
        <begin position="247"/>
        <end position="308"/>
    </location>
</feature>
<proteinExistence type="predicted"/>
<evidence type="ECO:0000256" key="1">
    <source>
        <dbReference type="SAM" id="MobiDB-lite"/>
    </source>
</evidence>
<gene>
    <name evidence="2" type="ORF">PoB_005327700</name>
</gene>
<dbReference type="Proteomes" id="UP000735302">
    <property type="component" value="Unassembled WGS sequence"/>
</dbReference>
<dbReference type="EMBL" id="BLXT01005858">
    <property type="protein sequence ID" value="GFO26772.1"/>
    <property type="molecule type" value="Genomic_DNA"/>
</dbReference>
<name>A0AAV4C5B3_9GAST</name>
<sequence>MNVADRQDQLEGLGQDPRAFEVIQLGVEERARNPGHLQLNKNGFIHVRFRVVGNLDRFQRLDLDALRAYVARLLDVPQEFIFLVGVQQGSVILTFMIFEQFTEQLRDMFEKHKDSFSPFGVDGIFVVDPPTVDEREENIRDSSTQTYMEVAPVGDIQSQLSVMYDRQNQMTSQLGELKETTDDRLNQVTSQLVALEMTTDDRLSQMTSQISGLKETTVTSQLDDLAKNIYDRLNQVTSHLLVLKQATGSPSHRAAKSQGSQDTGPLSHRVAKSQSRQVTGPQSHRVAKSQGYFVTGPPSHRVDKSHGH</sequence>
<comment type="caution">
    <text evidence="2">The sequence shown here is derived from an EMBL/GenBank/DDBJ whole genome shotgun (WGS) entry which is preliminary data.</text>
</comment>
<keyword evidence="3" id="KW-1185">Reference proteome</keyword>
<organism evidence="2 3">
    <name type="scientific">Plakobranchus ocellatus</name>
    <dbReference type="NCBI Taxonomy" id="259542"/>
    <lineage>
        <taxon>Eukaryota</taxon>
        <taxon>Metazoa</taxon>
        <taxon>Spiralia</taxon>
        <taxon>Lophotrochozoa</taxon>
        <taxon>Mollusca</taxon>
        <taxon>Gastropoda</taxon>
        <taxon>Heterobranchia</taxon>
        <taxon>Euthyneura</taxon>
        <taxon>Panpulmonata</taxon>
        <taxon>Sacoglossa</taxon>
        <taxon>Placobranchoidea</taxon>
        <taxon>Plakobranchidae</taxon>
        <taxon>Plakobranchus</taxon>
    </lineage>
</organism>